<keyword evidence="5" id="KW-0084">Basement membrane</keyword>
<dbReference type="HOGENOM" id="CLU_022857_0_0_1"/>
<keyword evidence="4" id="KW-0677">Repeat</keyword>
<keyword evidence="12" id="KW-1185">Reference proteome</keyword>
<dbReference type="Gene3D" id="2.170.240.10">
    <property type="entry name" value="Collagen IV, non-collagenous"/>
    <property type="match status" value="1"/>
</dbReference>
<dbReference type="InterPro" id="IPR016187">
    <property type="entry name" value="CTDL_fold"/>
</dbReference>
<dbReference type="AlphaFoldDB" id="T1L4B7"/>
<feature type="region of interest" description="Disordered" evidence="9">
    <location>
        <begin position="1"/>
        <end position="28"/>
    </location>
</feature>
<dbReference type="EnsemblMetazoa" id="tetur38g00230.1">
    <property type="protein sequence ID" value="tetur38g00230.1"/>
    <property type="gene ID" value="tetur38g00230"/>
</dbReference>
<dbReference type="eggNOG" id="KOG3544">
    <property type="taxonomic scope" value="Eukaryota"/>
</dbReference>
<keyword evidence="7" id="KW-1015">Disulfide bond</keyword>
<evidence type="ECO:0000256" key="3">
    <source>
        <dbReference type="ARBA" id="ARBA00022530"/>
    </source>
</evidence>
<dbReference type="GO" id="GO:0005581">
    <property type="term" value="C:collagen trimer"/>
    <property type="evidence" value="ECO:0007669"/>
    <property type="project" value="UniProtKB-KW"/>
</dbReference>
<dbReference type="GO" id="GO:0005604">
    <property type="term" value="C:basement membrane"/>
    <property type="evidence" value="ECO:0007669"/>
    <property type="project" value="UniProtKB-SubCell"/>
</dbReference>
<keyword evidence="3" id="KW-0272">Extracellular matrix</keyword>
<evidence type="ECO:0000256" key="1">
    <source>
        <dbReference type="ARBA" id="ARBA00004302"/>
    </source>
</evidence>
<feature type="compositionally biased region" description="Low complexity" evidence="9">
    <location>
        <begin position="1"/>
        <end position="15"/>
    </location>
</feature>
<keyword evidence="6" id="KW-0176">Collagen</keyword>
<dbReference type="PROSITE" id="PS51403">
    <property type="entry name" value="NC1_IV"/>
    <property type="match status" value="1"/>
</dbReference>
<evidence type="ECO:0000256" key="4">
    <source>
        <dbReference type="ARBA" id="ARBA00022737"/>
    </source>
</evidence>
<dbReference type="EMBL" id="CAEY01001080">
    <property type="status" value="NOT_ANNOTATED_CDS"/>
    <property type="molecule type" value="Genomic_DNA"/>
</dbReference>
<evidence type="ECO:0000256" key="7">
    <source>
        <dbReference type="ARBA" id="ARBA00023157"/>
    </source>
</evidence>
<evidence type="ECO:0000313" key="11">
    <source>
        <dbReference type="EnsemblMetazoa" id="tetur38g00230.1"/>
    </source>
</evidence>
<organism evidence="11 12">
    <name type="scientific">Tetranychus urticae</name>
    <name type="common">Two-spotted spider mite</name>
    <dbReference type="NCBI Taxonomy" id="32264"/>
    <lineage>
        <taxon>Eukaryota</taxon>
        <taxon>Metazoa</taxon>
        <taxon>Ecdysozoa</taxon>
        <taxon>Arthropoda</taxon>
        <taxon>Chelicerata</taxon>
        <taxon>Arachnida</taxon>
        <taxon>Acari</taxon>
        <taxon>Acariformes</taxon>
        <taxon>Trombidiformes</taxon>
        <taxon>Prostigmata</taxon>
        <taxon>Eleutherengona</taxon>
        <taxon>Raphignathae</taxon>
        <taxon>Tetranychoidea</taxon>
        <taxon>Tetranychidae</taxon>
        <taxon>Tetranychus</taxon>
    </lineage>
</organism>
<dbReference type="InterPro" id="IPR036954">
    <property type="entry name" value="Collagen_IV_NC_sf"/>
</dbReference>
<sequence length="262" mass="28630">MPGLPGDRGLPGLKGQASYPGDIGTPGPVGMPGPNYLTDILLVRHSQDIKPPTCPKNMTKLWDGYSLLYIEGNGHAHGQDLGFAGSCLQRFSTMPFLFCNPEGTVCSYASRNDKSSWLSTNKPLPLRPVREEAIQDFISRCVVCESPANVMAVHSQTEIYPECPNGWSSLWVGYSFVMARGEGGGQSLSSPGSCLEDFRAAPFIECSGARGTCYYFGNQLSFWLATINETTQFEKPEGGTFKKEHLRSKISRCSVCIRDLPN</sequence>
<reference evidence="11" key="2">
    <citation type="submission" date="2015-06" db="UniProtKB">
        <authorList>
            <consortium name="EnsemblMetazoa"/>
        </authorList>
    </citation>
    <scope>IDENTIFICATION</scope>
</reference>
<dbReference type="InterPro" id="IPR019326">
    <property type="entry name" value="NDNF"/>
</dbReference>
<proteinExistence type="predicted"/>
<dbReference type="PANTHER" id="PTHR14619">
    <property type="entry name" value="NEURON-DERIVED NEUROTROPHIC FACTOR"/>
    <property type="match status" value="1"/>
</dbReference>
<dbReference type="Pfam" id="PF01413">
    <property type="entry name" value="C4"/>
    <property type="match status" value="2"/>
</dbReference>
<dbReference type="InterPro" id="IPR001442">
    <property type="entry name" value="Collagen_IV_NC"/>
</dbReference>
<evidence type="ECO:0000256" key="2">
    <source>
        <dbReference type="ARBA" id="ARBA00022525"/>
    </source>
</evidence>
<dbReference type="GO" id="GO:0009792">
    <property type="term" value="P:embryo development ending in birth or egg hatching"/>
    <property type="evidence" value="ECO:0007669"/>
    <property type="project" value="UniProtKB-ARBA"/>
</dbReference>
<dbReference type="PANTHER" id="PTHR14619:SF8">
    <property type="entry name" value="COLLAGEN TYPE IV ALPHA 4 CHAIN"/>
    <property type="match status" value="1"/>
</dbReference>
<comment type="subunit">
    <text evidence="8">Trimers of two alpha 1(IV) and one alpha 2(IV) chain. Type IV collagen forms a mesh-like network linked through intermolecular interactions between 7S domains and between NC1 domains.</text>
</comment>
<evidence type="ECO:0000256" key="8">
    <source>
        <dbReference type="ARBA" id="ARBA00064856"/>
    </source>
</evidence>
<reference evidence="12" key="1">
    <citation type="submission" date="2011-08" db="EMBL/GenBank/DDBJ databases">
        <authorList>
            <person name="Rombauts S."/>
        </authorList>
    </citation>
    <scope>NUCLEOTIDE SEQUENCE</scope>
    <source>
        <strain evidence="12">London</strain>
    </source>
</reference>
<dbReference type="SMART" id="SM00111">
    <property type="entry name" value="C4"/>
    <property type="match status" value="2"/>
</dbReference>
<evidence type="ECO:0000313" key="12">
    <source>
        <dbReference type="Proteomes" id="UP000015104"/>
    </source>
</evidence>
<dbReference type="SUPFAM" id="SSF56436">
    <property type="entry name" value="C-type lectin-like"/>
    <property type="match status" value="2"/>
</dbReference>
<keyword evidence="2" id="KW-0964">Secreted</keyword>
<accession>T1L4B7</accession>
<evidence type="ECO:0000259" key="10">
    <source>
        <dbReference type="PROSITE" id="PS51403"/>
    </source>
</evidence>
<comment type="subcellular location">
    <subcellularLocation>
        <location evidence="1">Secreted</location>
        <location evidence="1">Extracellular space</location>
        <location evidence="1">Extracellular matrix</location>
        <location evidence="1">Basement membrane</location>
    </subcellularLocation>
</comment>
<evidence type="ECO:0000256" key="6">
    <source>
        <dbReference type="ARBA" id="ARBA00023119"/>
    </source>
</evidence>
<feature type="domain" description="Collagen IV NC1" evidence="10">
    <location>
        <begin position="39"/>
        <end position="260"/>
    </location>
</feature>
<name>T1L4B7_TETUR</name>
<dbReference type="GO" id="GO:0005201">
    <property type="term" value="F:extracellular matrix structural constituent"/>
    <property type="evidence" value="ECO:0007669"/>
    <property type="project" value="InterPro"/>
</dbReference>
<dbReference type="STRING" id="32264.T1L4B7"/>
<dbReference type="FunFam" id="2.170.240.10:FF:000001">
    <property type="entry name" value="Collagen IV alpha 1 chain"/>
    <property type="match status" value="1"/>
</dbReference>
<dbReference type="Proteomes" id="UP000015104">
    <property type="component" value="Unassembled WGS sequence"/>
</dbReference>
<evidence type="ECO:0000256" key="5">
    <source>
        <dbReference type="ARBA" id="ARBA00022869"/>
    </source>
</evidence>
<protein>
    <recommendedName>
        <fullName evidence="10">Collagen IV NC1 domain-containing protein</fullName>
    </recommendedName>
</protein>
<evidence type="ECO:0000256" key="9">
    <source>
        <dbReference type="SAM" id="MobiDB-lite"/>
    </source>
</evidence>